<dbReference type="NCBIfam" id="TIGR03819">
    <property type="entry name" value="heli_sec_ATPase"/>
    <property type="match status" value="1"/>
</dbReference>
<evidence type="ECO:0000313" key="3">
    <source>
        <dbReference type="EMBL" id="CAB4914811.1"/>
    </source>
</evidence>
<dbReference type="EMBL" id="CAFBMR010000038">
    <property type="protein sequence ID" value="CAB4914811.1"/>
    <property type="molecule type" value="Genomic_DNA"/>
</dbReference>
<comment type="similarity">
    <text evidence="1">Belongs to the GSP E family.</text>
</comment>
<dbReference type="InterPro" id="IPR050921">
    <property type="entry name" value="T4SS_GSP_E_ATPase"/>
</dbReference>
<dbReference type="Pfam" id="PF00437">
    <property type="entry name" value="T2SSE"/>
    <property type="match status" value="1"/>
</dbReference>
<gene>
    <name evidence="3" type="ORF">UFOPK3610_01051</name>
</gene>
<reference evidence="3" key="1">
    <citation type="submission" date="2020-05" db="EMBL/GenBank/DDBJ databases">
        <authorList>
            <person name="Chiriac C."/>
            <person name="Salcher M."/>
            <person name="Ghai R."/>
            <person name="Kavagutti S V."/>
        </authorList>
    </citation>
    <scope>NUCLEOTIDE SEQUENCE</scope>
</reference>
<name>A0A6J7H1T0_9ZZZZ</name>
<accession>A0A6J7H1T0</accession>
<evidence type="ECO:0000259" key="2">
    <source>
        <dbReference type="Pfam" id="PF00437"/>
    </source>
</evidence>
<sequence length="398" mass="42486">MHDADGGSAPAATGGVMMSTTLINRVRHQLVLRAVDPTPARVAAVLREDGVVLGDDAVLAMVQTLRDEIAGAGPLEQWLRVEGVTDVLVNGADEVWVDCGSGLTRIDVQFPDDDAVRRLAQRLAASAGRRLDDSSPFVDARLPDGSRLHAVLPPIARDGTCISLRVPRRQSFTLGELSRSRTVDATMVNILRAVVRARLSFLISGGTGSGKTTILSALLAECGSSERLVIVEDSTELRPDHPHVVRLESRPANAEGAGAVTLRDLVRQALRMRPDRIVVGEVRGSEILDLLSALNTGHEGGCGTIHANSARDVPARVQALGMTAGIPGDAVHALLACGLDLVIHLSRAGDVRRVETVALFVDGVMIDALTFQNDRYQRGPGYEHLLSRLRPELIELAA</sequence>
<dbReference type="InterPro" id="IPR001482">
    <property type="entry name" value="T2SS/T4SS_dom"/>
</dbReference>
<dbReference type="Gene3D" id="3.30.450.380">
    <property type="match status" value="1"/>
</dbReference>
<dbReference type="PANTHER" id="PTHR30486">
    <property type="entry name" value="TWITCHING MOTILITY PROTEIN PILT"/>
    <property type="match status" value="1"/>
</dbReference>
<dbReference type="InterPro" id="IPR022399">
    <property type="entry name" value="TadA-like_ATPase"/>
</dbReference>
<organism evidence="3">
    <name type="scientific">freshwater metagenome</name>
    <dbReference type="NCBI Taxonomy" id="449393"/>
    <lineage>
        <taxon>unclassified sequences</taxon>
        <taxon>metagenomes</taxon>
        <taxon>ecological metagenomes</taxon>
    </lineage>
</organism>
<feature type="domain" description="Bacterial type II secretion system protein E" evidence="2">
    <location>
        <begin position="70"/>
        <end position="347"/>
    </location>
</feature>
<dbReference type="AlphaFoldDB" id="A0A6J7H1T0"/>
<dbReference type="InterPro" id="IPR027417">
    <property type="entry name" value="P-loop_NTPase"/>
</dbReference>
<dbReference type="Gene3D" id="3.40.50.300">
    <property type="entry name" value="P-loop containing nucleotide triphosphate hydrolases"/>
    <property type="match status" value="1"/>
</dbReference>
<dbReference type="SUPFAM" id="SSF52540">
    <property type="entry name" value="P-loop containing nucleoside triphosphate hydrolases"/>
    <property type="match status" value="1"/>
</dbReference>
<evidence type="ECO:0000256" key="1">
    <source>
        <dbReference type="ARBA" id="ARBA00006611"/>
    </source>
</evidence>
<protein>
    <submittedName>
        <fullName evidence="3">Unannotated protein</fullName>
    </submittedName>
</protein>
<proteinExistence type="inferred from homology"/>
<dbReference type="CDD" id="cd01130">
    <property type="entry name" value="VirB11-like_ATPase"/>
    <property type="match status" value="1"/>
</dbReference>
<dbReference type="PANTHER" id="PTHR30486:SF6">
    <property type="entry name" value="TYPE IV PILUS RETRACTATION ATPASE PILT"/>
    <property type="match status" value="1"/>
</dbReference>
<dbReference type="GO" id="GO:0016887">
    <property type="term" value="F:ATP hydrolysis activity"/>
    <property type="evidence" value="ECO:0007669"/>
    <property type="project" value="InterPro"/>
</dbReference>